<sequence length="78" mass="9094">MRIGIIYIATDTVRDNLQYVGQTIQKLSTRKNGGYNPYFQNAINDHGDKIKWEIVGEFPEEELDLMECCYIWGLSTIY</sequence>
<protein>
    <recommendedName>
        <fullName evidence="2">GIY-YIG domain-containing protein</fullName>
    </recommendedName>
</protein>
<proteinExistence type="predicted"/>
<organism evidence="1">
    <name type="scientific">marine sediment metagenome</name>
    <dbReference type="NCBI Taxonomy" id="412755"/>
    <lineage>
        <taxon>unclassified sequences</taxon>
        <taxon>metagenomes</taxon>
        <taxon>ecological metagenomes</taxon>
    </lineage>
</organism>
<evidence type="ECO:0000313" key="1">
    <source>
        <dbReference type="EMBL" id="KKL57265.1"/>
    </source>
</evidence>
<gene>
    <name evidence="1" type="ORF">LCGC14_2237120</name>
</gene>
<dbReference type="AlphaFoldDB" id="A0A0F9FJ34"/>
<dbReference type="EMBL" id="LAZR01030222">
    <property type="protein sequence ID" value="KKL57265.1"/>
    <property type="molecule type" value="Genomic_DNA"/>
</dbReference>
<dbReference type="Gene3D" id="3.40.1440.10">
    <property type="entry name" value="GIY-YIG endonuclease"/>
    <property type="match status" value="1"/>
</dbReference>
<evidence type="ECO:0008006" key="2">
    <source>
        <dbReference type="Google" id="ProtNLM"/>
    </source>
</evidence>
<name>A0A0F9FJ34_9ZZZZ</name>
<reference evidence="1" key="1">
    <citation type="journal article" date="2015" name="Nature">
        <title>Complex archaea that bridge the gap between prokaryotes and eukaryotes.</title>
        <authorList>
            <person name="Spang A."/>
            <person name="Saw J.H."/>
            <person name="Jorgensen S.L."/>
            <person name="Zaremba-Niedzwiedzka K."/>
            <person name="Martijn J."/>
            <person name="Lind A.E."/>
            <person name="van Eijk R."/>
            <person name="Schleper C."/>
            <person name="Guy L."/>
            <person name="Ettema T.J."/>
        </authorList>
    </citation>
    <scope>NUCLEOTIDE SEQUENCE</scope>
</reference>
<accession>A0A0F9FJ34</accession>
<comment type="caution">
    <text evidence="1">The sequence shown here is derived from an EMBL/GenBank/DDBJ whole genome shotgun (WGS) entry which is preliminary data.</text>
</comment>
<feature type="non-terminal residue" evidence="1">
    <location>
        <position position="78"/>
    </location>
</feature>
<dbReference type="InterPro" id="IPR035901">
    <property type="entry name" value="GIY-YIG_endonuc_sf"/>
</dbReference>